<organism evidence="3">
    <name type="scientific">Caenorhabditis brenneri</name>
    <name type="common">Nematode worm</name>
    <dbReference type="NCBI Taxonomy" id="135651"/>
    <lineage>
        <taxon>Eukaryota</taxon>
        <taxon>Metazoa</taxon>
        <taxon>Ecdysozoa</taxon>
        <taxon>Nematoda</taxon>
        <taxon>Chromadorea</taxon>
        <taxon>Rhabditida</taxon>
        <taxon>Rhabditina</taxon>
        <taxon>Rhabditomorpha</taxon>
        <taxon>Rhabditoidea</taxon>
        <taxon>Rhabditidae</taxon>
        <taxon>Peloderinae</taxon>
        <taxon>Caenorhabditis</taxon>
    </lineage>
</organism>
<feature type="compositionally biased region" description="Polar residues" evidence="1">
    <location>
        <begin position="1"/>
        <end position="11"/>
    </location>
</feature>
<protein>
    <submittedName>
        <fullName evidence="2">Uncharacterized protein</fullName>
    </submittedName>
</protein>
<proteinExistence type="predicted"/>
<dbReference type="Proteomes" id="UP000008068">
    <property type="component" value="Unassembled WGS sequence"/>
</dbReference>
<feature type="compositionally biased region" description="Basic and acidic residues" evidence="1">
    <location>
        <begin position="91"/>
        <end position="112"/>
    </location>
</feature>
<dbReference type="EMBL" id="GL380926">
    <property type="protein sequence ID" value="EGT33006.1"/>
    <property type="molecule type" value="Genomic_DNA"/>
</dbReference>
<accession>G0PKS8</accession>
<keyword evidence="3" id="KW-1185">Reference proteome</keyword>
<feature type="region of interest" description="Disordered" evidence="1">
    <location>
        <begin position="1"/>
        <end position="119"/>
    </location>
</feature>
<gene>
    <name evidence="2" type="ORF">CAEBREN_21173</name>
</gene>
<dbReference type="HOGENOM" id="CLU_1344289_0_0_1"/>
<dbReference type="InParanoid" id="G0PKS8"/>
<feature type="compositionally biased region" description="Polar residues" evidence="1">
    <location>
        <begin position="150"/>
        <end position="160"/>
    </location>
</feature>
<name>G0PKS8_CAEBE</name>
<feature type="compositionally biased region" description="Polar residues" evidence="1">
    <location>
        <begin position="75"/>
        <end position="85"/>
    </location>
</feature>
<feature type="compositionally biased region" description="Basic and acidic residues" evidence="1">
    <location>
        <begin position="39"/>
        <end position="50"/>
    </location>
</feature>
<dbReference type="AlphaFoldDB" id="G0PKS8"/>
<feature type="region of interest" description="Disordered" evidence="1">
    <location>
        <begin position="144"/>
        <end position="204"/>
    </location>
</feature>
<sequence>MDHSPQHTLQPVTEFELPEVEASDLRQPPTSGSSKKKRIDAAKERYRQIPEDGTEQMVPDPEPVHETQSAEDETLSGTKSNNESSRPQKRKYLDMNPEKRLLYNQRRNEVLKNRRRKNNEILLQAASEADPVIIAEAEKIRAQKKRRCDYQNSARANLTQEQKKELNKKVAVQRQKRKLKKAKESKEKETDVDDDDVDHAGREE</sequence>
<evidence type="ECO:0000256" key="1">
    <source>
        <dbReference type="SAM" id="MobiDB-lite"/>
    </source>
</evidence>
<evidence type="ECO:0000313" key="2">
    <source>
        <dbReference type="EMBL" id="EGT33006.1"/>
    </source>
</evidence>
<reference evidence="3" key="1">
    <citation type="submission" date="2011-07" db="EMBL/GenBank/DDBJ databases">
        <authorList>
            <consortium name="Caenorhabditis brenneri Sequencing and Analysis Consortium"/>
            <person name="Wilson R.K."/>
        </authorList>
    </citation>
    <scope>NUCLEOTIDE SEQUENCE [LARGE SCALE GENOMIC DNA]</scope>
    <source>
        <strain evidence="3">PB2801</strain>
    </source>
</reference>
<evidence type="ECO:0000313" key="3">
    <source>
        <dbReference type="Proteomes" id="UP000008068"/>
    </source>
</evidence>